<proteinExistence type="predicted"/>
<dbReference type="EMBL" id="JAYRBN010000035">
    <property type="protein sequence ID" value="KAL2747331.1"/>
    <property type="molecule type" value="Genomic_DNA"/>
</dbReference>
<organism evidence="1 2">
    <name type="scientific">Vespula maculifrons</name>
    <name type="common">Eastern yellow jacket</name>
    <name type="synonym">Wasp</name>
    <dbReference type="NCBI Taxonomy" id="7453"/>
    <lineage>
        <taxon>Eukaryota</taxon>
        <taxon>Metazoa</taxon>
        <taxon>Ecdysozoa</taxon>
        <taxon>Arthropoda</taxon>
        <taxon>Hexapoda</taxon>
        <taxon>Insecta</taxon>
        <taxon>Pterygota</taxon>
        <taxon>Neoptera</taxon>
        <taxon>Endopterygota</taxon>
        <taxon>Hymenoptera</taxon>
        <taxon>Apocrita</taxon>
        <taxon>Aculeata</taxon>
        <taxon>Vespoidea</taxon>
        <taxon>Vespidae</taxon>
        <taxon>Vespinae</taxon>
        <taxon>Vespula</taxon>
    </lineage>
</organism>
<protein>
    <submittedName>
        <fullName evidence="1">Uncharacterized protein</fullName>
    </submittedName>
</protein>
<evidence type="ECO:0000313" key="1">
    <source>
        <dbReference type="EMBL" id="KAL2747331.1"/>
    </source>
</evidence>
<comment type="caution">
    <text evidence="1">The sequence shown here is derived from an EMBL/GenBank/DDBJ whole genome shotgun (WGS) entry which is preliminary data.</text>
</comment>
<sequence>MSYRGLAFICLKCRLYYAGNAYFAVESIGHSHTTGRVSRCLKPTVWTVERSVSGVLHISSLLRNLKLPKRKGISNADFRVESPLARGSPMQQPPRGGTWINYYSSSRVGPMSWAHGRGLLCGSLLSVSQNRALFSYSGFSRLL</sequence>
<name>A0ABD2CQQ1_VESMC</name>
<dbReference type="Proteomes" id="UP001607303">
    <property type="component" value="Unassembled WGS sequence"/>
</dbReference>
<keyword evidence="2" id="KW-1185">Reference proteome</keyword>
<feature type="non-terminal residue" evidence="1">
    <location>
        <position position="143"/>
    </location>
</feature>
<reference evidence="1 2" key="1">
    <citation type="journal article" date="2024" name="Ann. Entomol. Soc. Am.">
        <title>Genomic analyses of the southern and eastern yellowjacket wasps (Hymenoptera: Vespidae) reveal evolutionary signatures of social life.</title>
        <authorList>
            <person name="Catto M.A."/>
            <person name="Caine P.B."/>
            <person name="Orr S.E."/>
            <person name="Hunt B.G."/>
            <person name="Goodisman M.A.D."/>
        </authorList>
    </citation>
    <scope>NUCLEOTIDE SEQUENCE [LARGE SCALE GENOMIC DNA]</scope>
    <source>
        <strain evidence="1">232</strain>
        <tissue evidence="1">Head and thorax</tissue>
    </source>
</reference>
<accession>A0ABD2CQQ1</accession>
<gene>
    <name evidence="1" type="ORF">V1477_004023</name>
</gene>
<dbReference type="AlphaFoldDB" id="A0ABD2CQQ1"/>
<evidence type="ECO:0000313" key="2">
    <source>
        <dbReference type="Proteomes" id="UP001607303"/>
    </source>
</evidence>